<keyword evidence="13" id="KW-1133">Transmembrane helix</keyword>
<keyword evidence="10" id="KW-0238">DNA-binding</keyword>
<dbReference type="PROSITE" id="PS50109">
    <property type="entry name" value="HIS_KIN"/>
    <property type="match status" value="1"/>
</dbReference>
<evidence type="ECO:0000256" key="3">
    <source>
        <dbReference type="ARBA" id="ARBA00022553"/>
    </source>
</evidence>
<dbReference type="GO" id="GO:0000155">
    <property type="term" value="F:phosphorelay sensor kinase activity"/>
    <property type="evidence" value="ECO:0007669"/>
    <property type="project" value="InterPro"/>
</dbReference>
<dbReference type="SMART" id="SM00448">
    <property type="entry name" value="REC"/>
    <property type="match status" value="1"/>
</dbReference>
<keyword evidence="13" id="KW-0472">Membrane</keyword>
<dbReference type="Gene3D" id="2.130.10.10">
    <property type="entry name" value="YVTN repeat-like/Quinoprotein amine dehydrogenase"/>
    <property type="match status" value="2"/>
</dbReference>
<feature type="modified residue" description="4-aspartylphosphate" evidence="12">
    <location>
        <position position="1169"/>
    </location>
</feature>
<dbReference type="SUPFAM" id="SSF63829">
    <property type="entry name" value="Calcium-dependent phosphotriesterase"/>
    <property type="match status" value="2"/>
</dbReference>
<evidence type="ECO:0000259" key="15">
    <source>
        <dbReference type="PROSITE" id="PS01124"/>
    </source>
</evidence>
<feature type="domain" description="HTH araC/xylS-type" evidence="15">
    <location>
        <begin position="1266"/>
        <end position="1365"/>
    </location>
</feature>
<dbReference type="InterPro" id="IPR018062">
    <property type="entry name" value="HTH_AraC-typ_CS"/>
</dbReference>
<evidence type="ECO:0000256" key="9">
    <source>
        <dbReference type="ARBA" id="ARBA00023015"/>
    </source>
</evidence>
<dbReference type="FunFam" id="3.30.565.10:FF:000037">
    <property type="entry name" value="Hybrid sensor histidine kinase/response regulator"/>
    <property type="match status" value="1"/>
</dbReference>
<keyword evidence="19" id="KW-1185">Reference proteome</keyword>
<keyword evidence="11" id="KW-0804">Transcription</keyword>
<evidence type="ECO:0000256" key="11">
    <source>
        <dbReference type="ARBA" id="ARBA00023163"/>
    </source>
</evidence>
<dbReference type="InterPro" id="IPR015943">
    <property type="entry name" value="WD40/YVTN_repeat-like_dom_sf"/>
</dbReference>
<evidence type="ECO:0000256" key="6">
    <source>
        <dbReference type="ARBA" id="ARBA00022777"/>
    </source>
</evidence>
<dbReference type="InterPro" id="IPR009057">
    <property type="entry name" value="Homeodomain-like_sf"/>
</dbReference>
<dbReference type="CDD" id="cd00063">
    <property type="entry name" value="FN3"/>
    <property type="match status" value="1"/>
</dbReference>
<protein>
    <recommendedName>
        <fullName evidence="2">histidine kinase</fullName>
        <ecNumber evidence="2">2.7.13.3</ecNumber>
    </recommendedName>
</protein>
<keyword evidence="9" id="KW-0805">Transcription regulation</keyword>
<dbReference type="Gene3D" id="2.60.40.10">
    <property type="entry name" value="Immunoglobulins"/>
    <property type="match status" value="1"/>
</dbReference>
<dbReference type="GO" id="GO:0043565">
    <property type="term" value="F:sequence-specific DNA binding"/>
    <property type="evidence" value="ECO:0007669"/>
    <property type="project" value="InterPro"/>
</dbReference>
<dbReference type="SMART" id="SM00342">
    <property type="entry name" value="HTH_ARAC"/>
    <property type="match status" value="1"/>
</dbReference>
<evidence type="ECO:0000313" key="19">
    <source>
        <dbReference type="Proteomes" id="UP000279562"/>
    </source>
</evidence>
<dbReference type="InterPro" id="IPR005467">
    <property type="entry name" value="His_kinase_dom"/>
</dbReference>
<evidence type="ECO:0000256" key="12">
    <source>
        <dbReference type="PROSITE-ProRule" id="PRU00169"/>
    </source>
</evidence>
<feature type="chain" id="PRO_5018109883" description="histidine kinase" evidence="14">
    <location>
        <begin position="21"/>
        <end position="1368"/>
    </location>
</feature>
<keyword evidence="13" id="KW-0812">Transmembrane</keyword>
<reference evidence="18 19" key="1">
    <citation type="submission" date="2018-11" db="EMBL/GenBank/DDBJ databases">
        <title>Genomes From Bacteria Associated with the Canine Oral Cavity: a Test Case for Automated Genome-Based Taxonomic Assignment.</title>
        <authorList>
            <person name="Coil D.A."/>
            <person name="Jospin G."/>
            <person name="Darling A.E."/>
            <person name="Wallis C."/>
            <person name="Davis I.J."/>
            <person name="Harris S."/>
            <person name="Eisen J.A."/>
            <person name="Holcombe L.J."/>
            <person name="O'Flynn C."/>
        </authorList>
    </citation>
    <scope>NUCLEOTIDE SEQUENCE [LARGE SCALE GENOMIC DNA]</scope>
    <source>
        <strain evidence="18 19">OH1047_COT-310</strain>
    </source>
</reference>
<comment type="catalytic activity">
    <reaction evidence="1">
        <text>ATP + protein L-histidine = ADP + protein N-phospho-L-histidine.</text>
        <dbReference type="EC" id="2.7.13.3"/>
    </reaction>
</comment>
<dbReference type="Pfam" id="PF00072">
    <property type="entry name" value="Response_reg"/>
    <property type="match status" value="1"/>
</dbReference>
<dbReference type="PROSITE" id="PS50110">
    <property type="entry name" value="RESPONSE_REGULATORY"/>
    <property type="match status" value="1"/>
</dbReference>
<dbReference type="CDD" id="cd17574">
    <property type="entry name" value="REC_OmpR"/>
    <property type="match status" value="1"/>
</dbReference>
<dbReference type="EMBL" id="RQYF01000011">
    <property type="protein sequence ID" value="RRD92360.1"/>
    <property type="molecule type" value="Genomic_DNA"/>
</dbReference>
<dbReference type="PROSITE" id="PS01124">
    <property type="entry name" value="HTH_ARAC_FAMILY_2"/>
    <property type="match status" value="1"/>
</dbReference>
<keyword evidence="4" id="KW-0808">Transferase</keyword>
<dbReference type="SMART" id="SM00387">
    <property type="entry name" value="HATPase_c"/>
    <property type="match status" value="1"/>
</dbReference>
<dbReference type="SUPFAM" id="SSF47384">
    <property type="entry name" value="Homodimeric domain of signal transducing histidine kinase"/>
    <property type="match status" value="1"/>
</dbReference>
<dbReference type="SUPFAM" id="SSF55874">
    <property type="entry name" value="ATPase domain of HSP90 chaperone/DNA topoisomerase II/histidine kinase"/>
    <property type="match status" value="1"/>
</dbReference>
<dbReference type="GO" id="GO:0005524">
    <property type="term" value="F:ATP binding"/>
    <property type="evidence" value="ECO:0007669"/>
    <property type="project" value="UniProtKB-KW"/>
</dbReference>
<accession>A0A3P2ADW7</accession>
<dbReference type="InterPro" id="IPR036097">
    <property type="entry name" value="HisK_dim/P_sf"/>
</dbReference>
<dbReference type="InterPro" id="IPR036890">
    <property type="entry name" value="HATPase_C_sf"/>
</dbReference>
<name>A0A3P2ADW7_9BACE</name>
<evidence type="ECO:0000259" key="17">
    <source>
        <dbReference type="PROSITE" id="PS50110"/>
    </source>
</evidence>
<dbReference type="SMART" id="SM00388">
    <property type="entry name" value="HisKA"/>
    <property type="match status" value="1"/>
</dbReference>
<dbReference type="InterPro" id="IPR011110">
    <property type="entry name" value="Reg_prop"/>
</dbReference>
<dbReference type="InterPro" id="IPR003961">
    <property type="entry name" value="FN3_dom"/>
</dbReference>
<evidence type="ECO:0000313" key="18">
    <source>
        <dbReference type="EMBL" id="RRD92360.1"/>
    </source>
</evidence>
<gene>
    <name evidence="18" type="ORF">EII33_04270</name>
</gene>
<evidence type="ECO:0000256" key="7">
    <source>
        <dbReference type="ARBA" id="ARBA00022840"/>
    </source>
</evidence>
<dbReference type="InterPro" id="IPR011123">
    <property type="entry name" value="Y_Y_Y"/>
</dbReference>
<evidence type="ECO:0000256" key="8">
    <source>
        <dbReference type="ARBA" id="ARBA00023012"/>
    </source>
</evidence>
<keyword evidence="8" id="KW-0902">Two-component regulatory system</keyword>
<dbReference type="RefSeq" id="WP_125238656.1">
    <property type="nucleotide sequence ID" value="NZ_RQYF01000011.1"/>
</dbReference>
<dbReference type="PROSITE" id="PS00041">
    <property type="entry name" value="HTH_ARAC_FAMILY_1"/>
    <property type="match status" value="1"/>
</dbReference>
<evidence type="ECO:0000256" key="2">
    <source>
        <dbReference type="ARBA" id="ARBA00012438"/>
    </source>
</evidence>
<dbReference type="SUPFAM" id="SSF46689">
    <property type="entry name" value="Homeodomain-like"/>
    <property type="match status" value="1"/>
</dbReference>
<dbReference type="Gene3D" id="3.40.50.2300">
    <property type="match status" value="1"/>
</dbReference>
<dbReference type="GO" id="GO:0003700">
    <property type="term" value="F:DNA-binding transcription factor activity"/>
    <property type="evidence" value="ECO:0007669"/>
    <property type="project" value="InterPro"/>
</dbReference>
<dbReference type="InterPro" id="IPR013783">
    <property type="entry name" value="Ig-like_fold"/>
</dbReference>
<dbReference type="InterPro" id="IPR001789">
    <property type="entry name" value="Sig_transdc_resp-reg_receiver"/>
</dbReference>
<dbReference type="SUPFAM" id="SSF52172">
    <property type="entry name" value="CheY-like"/>
    <property type="match status" value="1"/>
</dbReference>
<evidence type="ECO:0000256" key="1">
    <source>
        <dbReference type="ARBA" id="ARBA00000085"/>
    </source>
</evidence>
<evidence type="ECO:0000256" key="4">
    <source>
        <dbReference type="ARBA" id="ARBA00022679"/>
    </source>
</evidence>
<dbReference type="Pfam" id="PF02518">
    <property type="entry name" value="HATPase_c"/>
    <property type="match status" value="1"/>
</dbReference>
<feature type="domain" description="Histidine kinase" evidence="16">
    <location>
        <begin position="848"/>
        <end position="1068"/>
    </location>
</feature>
<feature type="signal peptide" evidence="14">
    <location>
        <begin position="1"/>
        <end position="20"/>
    </location>
</feature>
<dbReference type="CDD" id="cd00082">
    <property type="entry name" value="HisKA"/>
    <property type="match status" value="1"/>
</dbReference>
<proteinExistence type="predicted"/>
<keyword evidence="14" id="KW-0732">Signal</keyword>
<feature type="domain" description="Response regulatory" evidence="17">
    <location>
        <begin position="1121"/>
        <end position="1236"/>
    </location>
</feature>
<dbReference type="PANTHER" id="PTHR43547">
    <property type="entry name" value="TWO-COMPONENT HISTIDINE KINASE"/>
    <property type="match status" value="1"/>
</dbReference>
<evidence type="ECO:0000256" key="14">
    <source>
        <dbReference type="SAM" id="SignalP"/>
    </source>
</evidence>
<dbReference type="Gene3D" id="3.30.565.10">
    <property type="entry name" value="Histidine kinase-like ATPase, C-terminal domain"/>
    <property type="match status" value="1"/>
</dbReference>
<sequence>MKRLYLFLWGICMVCLSAAAQNYMFKCLEVKDGLPNNQINSICKDSRGFLWFGTASGLARYDGYRFRTFRHDDSRTTSIPDNFVENIVEDSEGRLWMRIGETNYTFFDPVAETFENDMRGYMWNIGINGVPQEVMVDKEKTLWFYVPGVGCYRYRAGEKKAEGLLFTTGGLPQGNITGMIDSKEGILLAYSNGRIVCIDSRRMALKWTLTDITEMVGEEYVETFSLFVDRDEDLWIYGAPGLWVYNLKSKEWKKNRSDRISNLSHNMIRSITQDRKGQIWLGKDQEGIDVLDKKTGKITSLISHPDNERGLPHNTIMELYEDAAGIMWVGTYKKGVAYYDESIYKFALSPLGDVNAIEDGRDGTLWLGTNDGGLVHWNPQSGEKNTFLRRGENSLTANVVVSLLKAKDGRLWIGTFWGGLDCYDGHRFVHYRHQPGNPNSLSNNNVWSLAEDEEGNIWIGTLSGGVQRLNPKTGVFTNYNVATCGLISDYIASICMGRNNRLIIGTASSGISILDLNTGRATNYVGTKSGNARFSNQSVNQVYEDSRGLIWIATRDGLNLYDPVNDGLQVISLPQEISGRFISGIVEDKHRNMWVTTADGVVNMVVLQDKRSQEYTFHFHVYNDKDGLQGSEFNLRSIERLASGEVVMGGLYGINIFNPDVIKYNRTQPKVIFTDFRLFNEEVEVGREYGGRVVLDKSLNHIGELTLDYRQNVFTVVFASDNYVLPEKTHYIYKLEGFDNDWMTSASDMRRATYTNLAPGTYVLRVKAVNSDGFAGTEEAVLKIVILPPFWQTAWAYIFYVLLLVGIIYLSIRAVERKERNKFKIRQMEQDARKMEEVNQMKFRFFTNVSHELRTPLTLIISPLESMMKEVSDDKQLGRLTLMHRNALRLLNLVNQLLDFRKSEVAGLHLTSAEGDIVAFVRHICASFLMLSEKKNVHLTFYSAVESLNMLFDEDKMGKVVMNLLSNAFKFTPEGGRVDVSVEVLKGEPDKLLLKVSDTGTGIKDEDKEHIFERFYQVDHPNPNLQSTGSGIGLSLVHDFVTLHEGTVQVLDNVSVGSVFLVTIPIKQVSREGAVSKSGRKKEAEKVFVESEIEQILEEENEALSDDMDDTTDGGDKEQPLVLVVDDSDDLVAFMKDSLSLYFCIQTASNGREAWRLIPDLQPDIIVSDVMMPEMDGNELCRWVKTDKRTENIPVILLTAKQAVEDKVESLTIGADDYVTKPFNVEVLILRMRKLIDLYGKRRQRLRIEPEPSRIVITSLDEQLVADAIKYVEANIGRSDLSVEELSRELGMSRVHLYKKLSQITGKTPIEFIRIIRLKRAAQLLRESQRNVSEIAYQLGFNNPKYFSKYFRDEFGVLPSVYQEREGK</sequence>
<evidence type="ECO:0000256" key="5">
    <source>
        <dbReference type="ARBA" id="ARBA00022741"/>
    </source>
</evidence>
<dbReference type="FunFam" id="2.60.40.10:FF:000791">
    <property type="entry name" value="Two-component system sensor histidine kinase/response regulator"/>
    <property type="match status" value="1"/>
</dbReference>
<dbReference type="FunFam" id="1.10.287.130:FF:000034">
    <property type="entry name" value="Two-component system sensor histidine kinase/response regulator"/>
    <property type="match status" value="1"/>
</dbReference>
<dbReference type="Gene3D" id="1.10.10.60">
    <property type="entry name" value="Homeodomain-like"/>
    <property type="match status" value="1"/>
</dbReference>
<dbReference type="InterPro" id="IPR018060">
    <property type="entry name" value="HTH_AraC"/>
</dbReference>
<keyword evidence="5" id="KW-0547">Nucleotide-binding</keyword>
<evidence type="ECO:0000256" key="10">
    <source>
        <dbReference type="ARBA" id="ARBA00023125"/>
    </source>
</evidence>
<dbReference type="Pfam" id="PF07495">
    <property type="entry name" value="Y_Y_Y"/>
    <property type="match status" value="1"/>
</dbReference>
<dbReference type="PANTHER" id="PTHR43547:SF2">
    <property type="entry name" value="HYBRID SIGNAL TRANSDUCTION HISTIDINE KINASE C"/>
    <property type="match status" value="1"/>
</dbReference>
<keyword evidence="3 12" id="KW-0597">Phosphoprotein</keyword>
<dbReference type="Proteomes" id="UP000279562">
    <property type="component" value="Unassembled WGS sequence"/>
</dbReference>
<dbReference type="PRINTS" id="PR00344">
    <property type="entry name" value="BCTRLSENSOR"/>
</dbReference>
<dbReference type="InterPro" id="IPR003594">
    <property type="entry name" value="HATPase_dom"/>
</dbReference>
<dbReference type="Gene3D" id="1.10.287.130">
    <property type="match status" value="1"/>
</dbReference>
<feature type="transmembrane region" description="Helical" evidence="13">
    <location>
        <begin position="794"/>
        <end position="812"/>
    </location>
</feature>
<evidence type="ECO:0000259" key="16">
    <source>
        <dbReference type="PROSITE" id="PS50109"/>
    </source>
</evidence>
<comment type="caution">
    <text evidence="18">The sequence shown here is derived from an EMBL/GenBank/DDBJ whole genome shotgun (WGS) entry which is preliminary data.</text>
</comment>
<dbReference type="Pfam" id="PF07494">
    <property type="entry name" value="Reg_prop"/>
    <property type="match status" value="6"/>
</dbReference>
<dbReference type="InterPro" id="IPR003661">
    <property type="entry name" value="HisK_dim/P_dom"/>
</dbReference>
<evidence type="ECO:0000256" key="13">
    <source>
        <dbReference type="SAM" id="Phobius"/>
    </source>
</evidence>
<organism evidence="18 19">
    <name type="scientific">Prevotella heparinolytica</name>
    <dbReference type="NCBI Taxonomy" id="28113"/>
    <lineage>
        <taxon>Bacteria</taxon>
        <taxon>Pseudomonadati</taxon>
        <taxon>Bacteroidota</taxon>
        <taxon>Bacteroidia</taxon>
        <taxon>Bacteroidales</taxon>
        <taxon>Bacteroidaceae</taxon>
        <taxon>Bacteroides</taxon>
    </lineage>
</organism>
<dbReference type="InterPro" id="IPR004358">
    <property type="entry name" value="Sig_transdc_His_kin-like_C"/>
</dbReference>
<dbReference type="EC" id="2.7.13.3" evidence="2"/>
<dbReference type="Pfam" id="PF12833">
    <property type="entry name" value="HTH_18"/>
    <property type="match status" value="1"/>
</dbReference>
<dbReference type="Pfam" id="PF00512">
    <property type="entry name" value="HisKA"/>
    <property type="match status" value="1"/>
</dbReference>
<dbReference type="InterPro" id="IPR011006">
    <property type="entry name" value="CheY-like_superfamily"/>
</dbReference>
<keyword evidence="7" id="KW-0067">ATP-binding</keyword>
<keyword evidence="6 18" id="KW-0418">Kinase</keyword>